<gene>
    <name evidence="1" type="ORF">JOC77_003160</name>
</gene>
<evidence type="ECO:0000313" key="1">
    <source>
        <dbReference type="EMBL" id="MBM7693716.1"/>
    </source>
</evidence>
<dbReference type="Proteomes" id="UP000823486">
    <property type="component" value="Unassembled WGS sequence"/>
</dbReference>
<reference evidence="1 2" key="1">
    <citation type="submission" date="2021-01" db="EMBL/GenBank/DDBJ databases">
        <title>Genomic Encyclopedia of Type Strains, Phase IV (KMG-IV): sequencing the most valuable type-strain genomes for metagenomic binning, comparative biology and taxonomic classification.</title>
        <authorList>
            <person name="Goeker M."/>
        </authorList>
    </citation>
    <scope>NUCLEOTIDE SEQUENCE [LARGE SCALE GENOMIC DNA]</scope>
    <source>
        <strain evidence="1 2">DSM 105482</strain>
    </source>
</reference>
<name>A0ABS2QN63_9BACI</name>
<comment type="caution">
    <text evidence="1">The sequence shown here is derived from an EMBL/GenBank/DDBJ whole genome shotgun (WGS) entry which is preliminary data.</text>
</comment>
<keyword evidence="2" id="KW-1185">Reference proteome</keyword>
<sequence>MWILVYIFFVILIAIAYFVPKNIKKNEIYSTSIFAILFGFISDEVLDLHLNLYGYFNHGFQWQGFFYSD</sequence>
<protein>
    <recommendedName>
        <fullName evidence="3">VanZ-like domain-containing protein</fullName>
    </recommendedName>
</protein>
<accession>A0ABS2QN63</accession>
<organism evidence="1 2">
    <name type="scientific">Peribacillus deserti</name>
    <dbReference type="NCBI Taxonomy" id="673318"/>
    <lineage>
        <taxon>Bacteria</taxon>
        <taxon>Bacillati</taxon>
        <taxon>Bacillota</taxon>
        <taxon>Bacilli</taxon>
        <taxon>Bacillales</taxon>
        <taxon>Bacillaceae</taxon>
        <taxon>Peribacillus</taxon>
    </lineage>
</organism>
<evidence type="ECO:0008006" key="3">
    <source>
        <dbReference type="Google" id="ProtNLM"/>
    </source>
</evidence>
<proteinExistence type="predicted"/>
<evidence type="ECO:0000313" key="2">
    <source>
        <dbReference type="Proteomes" id="UP000823486"/>
    </source>
</evidence>
<dbReference type="EMBL" id="JAFBFI010000015">
    <property type="protein sequence ID" value="MBM7693716.1"/>
    <property type="molecule type" value="Genomic_DNA"/>
</dbReference>